<dbReference type="UniPathway" id="UPA00544"/>
<evidence type="ECO:0000313" key="3">
    <source>
        <dbReference type="Proteomes" id="UP000325302"/>
    </source>
</evidence>
<name>A0A5A9W099_9GAMM</name>
<dbReference type="GO" id="GO:0097175">
    <property type="term" value="P:1,6-anhydro-N-acetyl-beta-muramic acid catabolic process"/>
    <property type="evidence" value="ECO:0007669"/>
    <property type="project" value="UniProtKB-UniRule"/>
</dbReference>
<protein>
    <recommendedName>
        <fullName evidence="1">Anhydro-N-acetylmuramic acid kinase</fullName>
        <ecNumber evidence="1">2.7.1.170</ecNumber>
    </recommendedName>
    <alternativeName>
        <fullName evidence="1">AnhMurNAc kinase</fullName>
    </alternativeName>
</protein>
<sequence length="367" mass="40045">MSSNRYIGLMSGTSLDSIDAVLVEFEPKFQLLCTHNHPLPENLRQEILALTQPGDNEIERWAALDLSLADLFAEASLALLAKASVPTHKITAIGSHGQTLRHLPQLGTSLQAGDPNRLAEQTGIAVVADFRRRDLAAQGQGAPLVPAFHQALFHALNEDRVVINIGGMANLTWLPKDLTHTVIGFDTGPGNVLLDAWIQHQRQLKFDANGAWAASGQVQSRLLQQLLSHPYFQRQGPRSTGREVFHLQALLDELEAFSAPIRAEDVQATLTEFTALSIHQALQPLASQAYGVYLCGGGSHNTYLKQRLNFWLQQPIQTTAALGLDPDWVEACAFAWLAERRIQHLSGNLPSVTGAKGPRCLGGIYSA</sequence>
<dbReference type="Pfam" id="PF03702">
    <property type="entry name" value="AnmK"/>
    <property type="match status" value="1"/>
</dbReference>
<comment type="pathway">
    <text evidence="1">Amino-sugar metabolism; 1,6-anhydro-N-acetylmuramate degradation.</text>
</comment>
<dbReference type="PANTHER" id="PTHR30605:SF0">
    <property type="entry name" value="ANHYDRO-N-ACETYLMURAMIC ACID KINASE"/>
    <property type="match status" value="1"/>
</dbReference>
<evidence type="ECO:0000256" key="1">
    <source>
        <dbReference type="HAMAP-Rule" id="MF_01270"/>
    </source>
</evidence>
<evidence type="ECO:0000313" key="2">
    <source>
        <dbReference type="EMBL" id="KAA0873649.1"/>
    </source>
</evidence>
<gene>
    <name evidence="1" type="primary">anmK</name>
    <name evidence="2" type="ORF">E1H14_12175</name>
</gene>
<dbReference type="CDD" id="cd24050">
    <property type="entry name" value="ASKHA_NBD_ANMK"/>
    <property type="match status" value="1"/>
</dbReference>
<keyword evidence="1 2" id="KW-0808">Transferase</keyword>
<keyword evidence="1" id="KW-0547">Nucleotide-binding</keyword>
<comment type="catalytic activity">
    <reaction evidence="1">
        <text>1,6-anhydro-N-acetyl-beta-muramate + ATP + H2O = N-acetyl-D-muramate 6-phosphate + ADP + H(+)</text>
        <dbReference type="Rhea" id="RHEA:24952"/>
        <dbReference type="ChEBI" id="CHEBI:15377"/>
        <dbReference type="ChEBI" id="CHEBI:15378"/>
        <dbReference type="ChEBI" id="CHEBI:30616"/>
        <dbReference type="ChEBI" id="CHEBI:58690"/>
        <dbReference type="ChEBI" id="CHEBI:58722"/>
        <dbReference type="ChEBI" id="CHEBI:456216"/>
        <dbReference type="EC" id="2.7.1.170"/>
    </reaction>
</comment>
<comment type="function">
    <text evidence="1">Catalyzes the specific phosphorylation of 1,6-anhydro-N-acetylmuramic acid (anhMurNAc) with the simultaneous cleavage of the 1,6-anhydro ring, generating MurNAc-6-P. Is required for the utilization of anhMurNAc either imported from the medium or derived from its own cell wall murein, and thus plays a role in cell wall recycling.</text>
</comment>
<dbReference type="PANTHER" id="PTHR30605">
    <property type="entry name" value="ANHYDRO-N-ACETYLMURAMIC ACID KINASE"/>
    <property type="match status" value="1"/>
</dbReference>
<dbReference type="EC" id="2.7.1.170" evidence="1"/>
<keyword evidence="1" id="KW-0067">ATP-binding</keyword>
<dbReference type="UniPathway" id="UPA00343"/>
<dbReference type="SUPFAM" id="SSF53067">
    <property type="entry name" value="Actin-like ATPase domain"/>
    <property type="match status" value="1"/>
</dbReference>
<dbReference type="OrthoDB" id="9763949at2"/>
<dbReference type="Gene3D" id="3.30.420.40">
    <property type="match status" value="2"/>
</dbReference>
<dbReference type="GO" id="GO:0006040">
    <property type="term" value="P:amino sugar metabolic process"/>
    <property type="evidence" value="ECO:0007669"/>
    <property type="project" value="InterPro"/>
</dbReference>
<comment type="similarity">
    <text evidence="1">Belongs to the anhydro-N-acetylmuramic acid kinase family.</text>
</comment>
<keyword evidence="1 2" id="KW-0418">Kinase</keyword>
<comment type="pathway">
    <text evidence="1">Cell wall biogenesis; peptidoglycan recycling.</text>
</comment>
<keyword evidence="3" id="KW-1185">Reference proteome</keyword>
<dbReference type="GO" id="GO:0016773">
    <property type="term" value="F:phosphotransferase activity, alcohol group as acceptor"/>
    <property type="evidence" value="ECO:0007669"/>
    <property type="project" value="UniProtKB-UniRule"/>
</dbReference>
<dbReference type="HAMAP" id="MF_01270">
    <property type="entry name" value="AnhMurNAc_kinase"/>
    <property type="match status" value="1"/>
</dbReference>
<proteinExistence type="inferred from homology"/>
<keyword evidence="1" id="KW-0119">Carbohydrate metabolism</keyword>
<dbReference type="EMBL" id="SMRS01000010">
    <property type="protein sequence ID" value="KAA0873649.1"/>
    <property type="molecule type" value="Genomic_DNA"/>
</dbReference>
<dbReference type="InterPro" id="IPR043129">
    <property type="entry name" value="ATPase_NBD"/>
</dbReference>
<dbReference type="NCBIfam" id="NF007139">
    <property type="entry name" value="PRK09585.1-3"/>
    <property type="match status" value="1"/>
</dbReference>
<comment type="caution">
    <text evidence="2">The sequence shown here is derived from an EMBL/GenBank/DDBJ whole genome shotgun (WGS) entry which is preliminary data.</text>
</comment>
<accession>A0A5A9W099</accession>
<organism evidence="2 3">
    <name type="scientific">Nitrincola tapanii</name>
    <dbReference type="NCBI Taxonomy" id="1708751"/>
    <lineage>
        <taxon>Bacteria</taxon>
        <taxon>Pseudomonadati</taxon>
        <taxon>Pseudomonadota</taxon>
        <taxon>Gammaproteobacteria</taxon>
        <taxon>Oceanospirillales</taxon>
        <taxon>Oceanospirillaceae</taxon>
        <taxon>Nitrincola</taxon>
    </lineage>
</organism>
<dbReference type="RefSeq" id="WP_149391761.1">
    <property type="nucleotide sequence ID" value="NZ_SMRS01000010.1"/>
</dbReference>
<dbReference type="AlphaFoldDB" id="A0A5A9W099"/>
<dbReference type="GO" id="GO:0005524">
    <property type="term" value="F:ATP binding"/>
    <property type="evidence" value="ECO:0007669"/>
    <property type="project" value="UniProtKB-UniRule"/>
</dbReference>
<reference evidence="2 3" key="1">
    <citation type="submission" date="2019-03" db="EMBL/GenBank/DDBJ databases">
        <title>Nitrincola sp. nov. isolated from an Indian soda lake.</title>
        <authorList>
            <person name="Joshi A."/>
            <person name="Thite S.V."/>
            <person name="Joseph N."/>
            <person name="Dhotre D."/>
            <person name="Moorthy M."/>
            <person name="Shouche Y.S."/>
        </authorList>
    </citation>
    <scope>NUCLEOTIDE SEQUENCE [LARGE SCALE GENOMIC DNA]</scope>
    <source>
        <strain evidence="2 3">MEB193</strain>
    </source>
</reference>
<feature type="binding site" evidence="1">
    <location>
        <begin position="12"/>
        <end position="19"/>
    </location>
    <ligand>
        <name>ATP</name>
        <dbReference type="ChEBI" id="CHEBI:30616"/>
    </ligand>
</feature>
<dbReference type="GO" id="GO:0009254">
    <property type="term" value="P:peptidoglycan turnover"/>
    <property type="evidence" value="ECO:0007669"/>
    <property type="project" value="UniProtKB-UniRule"/>
</dbReference>
<dbReference type="Proteomes" id="UP000325302">
    <property type="component" value="Unassembled WGS sequence"/>
</dbReference>
<dbReference type="GO" id="GO:0016301">
    <property type="term" value="F:kinase activity"/>
    <property type="evidence" value="ECO:0007669"/>
    <property type="project" value="UniProtKB-KW"/>
</dbReference>
<dbReference type="InterPro" id="IPR005338">
    <property type="entry name" value="Anhydro_N_Ac-Mur_kinase"/>
</dbReference>